<dbReference type="CDD" id="cd07505">
    <property type="entry name" value="HAD_BPGM-like"/>
    <property type="match status" value="1"/>
</dbReference>
<dbReference type="Gene3D" id="3.40.50.1000">
    <property type="entry name" value="HAD superfamily/HAD-like"/>
    <property type="match status" value="1"/>
</dbReference>
<dbReference type="Pfam" id="PF13419">
    <property type="entry name" value="HAD_2"/>
    <property type="match status" value="1"/>
</dbReference>
<dbReference type="InterPro" id="IPR006439">
    <property type="entry name" value="HAD-SF_hydro_IA"/>
</dbReference>
<dbReference type="SFLD" id="SFLDS00003">
    <property type="entry name" value="Haloacid_Dehalogenase"/>
    <property type="match status" value="1"/>
</dbReference>
<dbReference type="PANTHER" id="PTHR18901:SF38">
    <property type="entry name" value="PSEUDOURIDINE-5'-PHOSPHATASE"/>
    <property type="match status" value="1"/>
</dbReference>
<dbReference type="SUPFAM" id="SSF56784">
    <property type="entry name" value="HAD-like"/>
    <property type="match status" value="1"/>
</dbReference>
<evidence type="ECO:0000313" key="2">
    <source>
        <dbReference type="Proteomes" id="UP001589793"/>
    </source>
</evidence>
<comment type="caution">
    <text evidence="1">The sequence shown here is derived from an EMBL/GenBank/DDBJ whole genome shotgun (WGS) entry which is preliminary data.</text>
</comment>
<dbReference type="InterPro" id="IPR023214">
    <property type="entry name" value="HAD_sf"/>
</dbReference>
<dbReference type="RefSeq" id="WP_376979915.1">
    <property type="nucleotide sequence ID" value="NZ_JBHLSV010000008.1"/>
</dbReference>
<dbReference type="EMBL" id="JBHLSV010000008">
    <property type="protein sequence ID" value="MFC0673980.1"/>
    <property type="molecule type" value="Genomic_DNA"/>
</dbReference>
<accession>A0ABV6RAG7</accession>
<dbReference type="NCBIfam" id="TIGR01509">
    <property type="entry name" value="HAD-SF-IA-v3"/>
    <property type="match status" value="1"/>
</dbReference>
<keyword evidence="2" id="KW-1185">Reference proteome</keyword>
<organism evidence="1 2">
    <name type="scientific">Brachybacterium hainanense</name>
    <dbReference type="NCBI Taxonomy" id="1541174"/>
    <lineage>
        <taxon>Bacteria</taxon>
        <taxon>Bacillati</taxon>
        <taxon>Actinomycetota</taxon>
        <taxon>Actinomycetes</taxon>
        <taxon>Micrococcales</taxon>
        <taxon>Dermabacteraceae</taxon>
        <taxon>Brachybacterium</taxon>
    </lineage>
</organism>
<dbReference type="Gene3D" id="1.10.150.240">
    <property type="entry name" value="Putative phosphatase, domain 2"/>
    <property type="match status" value="1"/>
</dbReference>
<keyword evidence="1" id="KW-0378">Hydrolase</keyword>
<dbReference type="GO" id="GO:0016787">
    <property type="term" value="F:hydrolase activity"/>
    <property type="evidence" value="ECO:0007669"/>
    <property type="project" value="UniProtKB-KW"/>
</dbReference>
<dbReference type="PANTHER" id="PTHR18901">
    <property type="entry name" value="2-DEOXYGLUCOSE-6-PHOSPHATE PHOSPHATASE 2"/>
    <property type="match status" value="1"/>
</dbReference>
<dbReference type="InterPro" id="IPR023198">
    <property type="entry name" value="PGP-like_dom2"/>
</dbReference>
<dbReference type="SFLD" id="SFLDG01129">
    <property type="entry name" value="C1.5:_HAD__Beta-PGM__Phosphata"/>
    <property type="match status" value="1"/>
</dbReference>
<reference evidence="1 2" key="1">
    <citation type="submission" date="2024-09" db="EMBL/GenBank/DDBJ databases">
        <authorList>
            <person name="Sun Q."/>
            <person name="Mori K."/>
        </authorList>
    </citation>
    <scope>NUCLEOTIDE SEQUENCE [LARGE SCALE GENOMIC DNA]</scope>
    <source>
        <strain evidence="1 2">CICC 10874</strain>
    </source>
</reference>
<proteinExistence type="predicted"/>
<evidence type="ECO:0000313" key="1">
    <source>
        <dbReference type="EMBL" id="MFC0673980.1"/>
    </source>
</evidence>
<gene>
    <name evidence="1" type="ORF">ACFFF6_08420</name>
</gene>
<name>A0ABV6RAG7_9MICO</name>
<dbReference type="InterPro" id="IPR041492">
    <property type="entry name" value="HAD_2"/>
</dbReference>
<protein>
    <submittedName>
        <fullName evidence="1">HAD family hydrolase</fullName>
    </submittedName>
</protein>
<dbReference type="Proteomes" id="UP001589793">
    <property type="component" value="Unassembled WGS sequence"/>
</dbReference>
<sequence length="231" mass="24424">MSSRFEAAFDGWTPQAVVFDCDGLLLDTESIWEHTQAAMLERYGVALEDTDLEALVGSTLEEAAAAIARASGREEQLVLEETREQFVRDLGAEIQLMPGARAVLEAAASRVPIGCASNSWLAALEDKLERTGLRDLFGVLEAADTVASPKPAPDMYVAAARALGADPARTLAFEDSPTGARAALEGGLRLIAVPAPGARIDGAALVLEDLEDPELLAWIRSWPVPAGAVDA</sequence>
<dbReference type="InterPro" id="IPR036412">
    <property type="entry name" value="HAD-like_sf"/>
</dbReference>